<name>A0ABN8A9T9_9BACI</name>
<dbReference type="Gene3D" id="3.40.30.10">
    <property type="entry name" value="Glutaredoxin"/>
    <property type="match status" value="1"/>
</dbReference>
<dbReference type="SUPFAM" id="SSF52833">
    <property type="entry name" value="Thioredoxin-like"/>
    <property type="match status" value="1"/>
</dbReference>
<keyword evidence="3" id="KW-1185">Reference proteome</keyword>
<dbReference type="EMBL" id="CAKJTJ010000002">
    <property type="protein sequence ID" value="CAG9619878.1"/>
    <property type="molecule type" value="Genomic_DNA"/>
</dbReference>
<feature type="signal peptide" evidence="1">
    <location>
        <begin position="1"/>
        <end position="23"/>
    </location>
</feature>
<sequence>MMRGTVIVVILSFLFLSSCQQNLAINHVQFPEESHTLVFFTDDSDTKAEGTYYDAIIDIKSAFPTDVTNINVVHSEGDKKLFRQFNVTSTPTIVVVHQNEILTQIEGPQPKEQIVVSIEEAIKADITTY</sequence>
<feature type="chain" id="PRO_5045193882" description="Small peptidoglycan-associated lipoprotein" evidence="1">
    <location>
        <begin position="24"/>
        <end position="129"/>
    </location>
</feature>
<evidence type="ECO:0000256" key="1">
    <source>
        <dbReference type="SAM" id="SignalP"/>
    </source>
</evidence>
<keyword evidence="1" id="KW-0732">Signal</keyword>
<evidence type="ECO:0008006" key="4">
    <source>
        <dbReference type="Google" id="ProtNLM"/>
    </source>
</evidence>
<dbReference type="RefSeq" id="WP_230499804.1">
    <property type="nucleotide sequence ID" value="NZ_CAKJTJ010000002.1"/>
</dbReference>
<protein>
    <recommendedName>
        <fullName evidence="4">Small peptidoglycan-associated lipoprotein</fullName>
    </recommendedName>
</protein>
<evidence type="ECO:0000313" key="2">
    <source>
        <dbReference type="EMBL" id="CAG9619878.1"/>
    </source>
</evidence>
<dbReference type="PROSITE" id="PS51257">
    <property type="entry name" value="PROKAR_LIPOPROTEIN"/>
    <property type="match status" value="1"/>
</dbReference>
<organism evidence="2 3">
    <name type="scientific">Sutcliffiella rhizosphaerae</name>
    <dbReference type="NCBI Taxonomy" id="2880967"/>
    <lineage>
        <taxon>Bacteria</taxon>
        <taxon>Bacillati</taxon>
        <taxon>Bacillota</taxon>
        <taxon>Bacilli</taxon>
        <taxon>Bacillales</taxon>
        <taxon>Bacillaceae</taxon>
        <taxon>Sutcliffiella</taxon>
    </lineage>
</organism>
<dbReference type="InterPro" id="IPR036249">
    <property type="entry name" value="Thioredoxin-like_sf"/>
</dbReference>
<gene>
    <name evidence="2" type="ORF">BACCIP111883_00646</name>
</gene>
<comment type="caution">
    <text evidence="2">The sequence shown here is derived from an EMBL/GenBank/DDBJ whole genome shotgun (WGS) entry which is preliminary data.</text>
</comment>
<evidence type="ECO:0000313" key="3">
    <source>
        <dbReference type="Proteomes" id="UP000789833"/>
    </source>
</evidence>
<dbReference type="Proteomes" id="UP000789833">
    <property type="component" value="Unassembled WGS sequence"/>
</dbReference>
<accession>A0ABN8A9T9</accession>
<proteinExistence type="predicted"/>
<reference evidence="2 3" key="1">
    <citation type="submission" date="2021-10" db="EMBL/GenBank/DDBJ databases">
        <authorList>
            <person name="Criscuolo A."/>
        </authorList>
    </citation>
    <scope>NUCLEOTIDE SEQUENCE [LARGE SCALE GENOMIC DNA]</scope>
    <source>
        <strain evidence="3">CIP 111883</strain>
    </source>
</reference>